<feature type="domain" description="IclR-ED" evidence="5">
    <location>
        <begin position="68"/>
        <end position="225"/>
    </location>
</feature>
<dbReference type="PROSITE" id="PS51077">
    <property type="entry name" value="HTH_ICLR"/>
    <property type="match status" value="1"/>
</dbReference>
<dbReference type="InterPro" id="IPR050707">
    <property type="entry name" value="HTH_MetabolicPath_Reg"/>
</dbReference>
<gene>
    <name evidence="6" type="ORF">EXE57_17185</name>
</gene>
<protein>
    <submittedName>
        <fullName evidence="6">IclR family transcriptional regulator</fullName>
    </submittedName>
</protein>
<dbReference type="Gene3D" id="1.10.10.10">
    <property type="entry name" value="Winged helix-like DNA-binding domain superfamily/Winged helix DNA-binding domain"/>
    <property type="match status" value="1"/>
</dbReference>
<evidence type="ECO:0000259" key="5">
    <source>
        <dbReference type="PROSITE" id="PS51078"/>
    </source>
</evidence>
<keyword evidence="7" id="KW-1185">Reference proteome</keyword>
<dbReference type="GO" id="GO:0003677">
    <property type="term" value="F:DNA binding"/>
    <property type="evidence" value="ECO:0007669"/>
    <property type="project" value="UniProtKB-KW"/>
</dbReference>
<proteinExistence type="predicted"/>
<dbReference type="PANTHER" id="PTHR30136">
    <property type="entry name" value="HELIX-TURN-HELIX TRANSCRIPTIONAL REGULATOR, ICLR FAMILY"/>
    <property type="match status" value="1"/>
</dbReference>
<dbReference type="Proteomes" id="UP000294894">
    <property type="component" value="Chromosome"/>
</dbReference>
<feature type="domain" description="HTH iclR-type" evidence="4">
    <location>
        <begin position="6"/>
        <end position="67"/>
    </location>
</feature>
<dbReference type="OrthoDB" id="156285at2"/>
<keyword evidence="2" id="KW-0238">DNA-binding</keyword>
<evidence type="ECO:0000313" key="7">
    <source>
        <dbReference type="Proteomes" id="UP000294894"/>
    </source>
</evidence>
<dbReference type="EMBL" id="CP038267">
    <property type="protein sequence ID" value="QBR93819.1"/>
    <property type="molecule type" value="Genomic_DNA"/>
</dbReference>
<evidence type="ECO:0000256" key="3">
    <source>
        <dbReference type="ARBA" id="ARBA00023163"/>
    </source>
</evidence>
<dbReference type="RefSeq" id="WP_135079618.1">
    <property type="nucleotide sequence ID" value="NZ_CP038267.1"/>
</dbReference>
<reference evidence="6 7" key="1">
    <citation type="submission" date="2019-03" db="EMBL/GenBank/DDBJ databases">
        <title>Three New Species of Nocardioides, Nocardioides euryhalodurans sp. nov., Nocardioides seonyuensis sp. nov. and Nocardioides eburneoflavus sp. nov., Iolated from Soil.</title>
        <authorList>
            <person name="Roh S.G."/>
            <person name="Lee C."/>
            <person name="Kim M.-K."/>
            <person name="Kim S.B."/>
        </authorList>
    </citation>
    <scope>NUCLEOTIDE SEQUENCE [LARGE SCALE GENOMIC DNA]</scope>
    <source>
        <strain evidence="6 7">MMS17-SY117</strain>
    </source>
</reference>
<accession>A0A4P7GP94</accession>
<dbReference type="PROSITE" id="PS51078">
    <property type="entry name" value="ICLR_ED"/>
    <property type="match status" value="1"/>
</dbReference>
<evidence type="ECO:0000313" key="6">
    <source>
        <dbReference type="EMBL" id="QBR93819.1"/>
    </source>
</evidence>
<dbReference type="GO" id="GO:0045892">
    <property type="term" value="P:negative regulation of DNA-templated transcription"/>
    <property type="evidence" value="ECO:0007669"/>
    <property type="project" value="TreeGrafter"/>
</dbReference>
<evidence type="ECO:0000259" key="4">
    <source>
        <dbReference type="PROSITE" id="PS51077"/>
    </source>
</evidence>
<organism evidence="6 7">
    <name type="scientific">Nocardioides euryhalodurans</name>
    <dbReference type="NCBI Taxonomy" id="2518370"/>
    <lineage>
        <taxon>Bacteria</taxon>
        <taxon>Bacillati</taxon>
        <taxon>Actinomycetota</taxon>
        <taxon>Actinomycetes</taxon>
        <taxon>Propionibacteriales</taxon>
        <taxon>Nocardioidaceae</taxon>
        <taxon>Nocardioides</taxon>
    </lineage>
</organism>
<sequence length="225" mass="23272">MPSETSQTLDRGLRVLSVLAGTPTGLTVTELASTIGVNRTVVYRLVSTLEQHALVRRDRTGRLHVGLGVLHLSAAVQPVLRDAATPVLRELAETVGCTAHLTIADGEDALALAVIEPSWTDFHVSYRVGARHPLDRGAAGRAILLGRGDPRAGATTDVAHGGDPRPSYVATTGELQPGARGLAAPVRGVDGLEASVGIVTLDDLDVDLLGPTVQGAAAALASLLR</sequence>
<dbReference type="InterPro" id="IPR036388">
    <property type="entry name" value="WH-like_DNA-bd_sf"/>
</dbReference>
<dbReference type="Gene3D" id="3.30.450.40">
    <property type="match status" value="1"/>
</dbReference>
<dbReference type="AlphaFoldDB" id="A0A4P7GP94"/>
<dbReference type="InterPro" id="IPR036390">
    <property type="entry name" value="WH_DNA-bd_sf"/>
</dbReference>
<name>A0A4P7GP94_9ACTN</name>
<dbReference type="PANTHER" id="PTHR30136:SF24">
    <property type="entry name" value="HTH-TYPE TRANSCRIPTIONAL REPRESSOR ALLR"/>
    <property type="match status" value="1"/>
</dbReference>
<dbReference type="InterPro" id="IPR014757">
    <property type="entry name" value="Tscrpt_reg_IclR_C"/>
</dbReference>
<dbReference type="Pfam" id="PF09339">
    <property type="entry name" value="HTH_IclR"/>
    <property type="match status" value="1"/>
</dbReference>
<dbReference type="Pfam" id="PF01614">
    <property type="entry name" value="IclR_C"/>
    <property type="match status" value="1"/>
</dbReference>
<dbReference type="InterPro" id="IPR005471">
    <property type="entry name" value="Tscrpt_reg_IclR_N"/>
</dbReference>
<dbReference type="SMART" id="SM00346">
    <property type="entry name" value="HTH_ICLR"/>
    <property type="match status" value="1"/>
</dbReference>
<dbReference type="SUPFAM" id="SSF55781">
    <property type="entry name" value="GAF domain-like"/>
    <property type="match status" value="1"/>
</dbReference>
<dbReference type="SUPFAM" id="SSF46785">
    <property type="entry name" value="Winged helix' DNA-binding domain"/>
    <property type="match status" value="1"/>
</dbReference>
<dbReference type="InterPro" id="IPR029016">
    <property type="entry name" value="GAF-like_dom_sf"/>
</dbReference>
<dbReference type="GO" id="GO:0003700">
    <property type="term" value="F:DNA-binding transcription factor activity"/>
    <property type="evidence" value="ECO:0007669"/>
    <property type="project" value="TreeGrafter"/>
</dbReference>
<keyword evidence="3" id="KW-0804">Transcription</keyword>
<keyword evidence="1" id="KW-0805">Transcription regulation</keyword>
<evidence type="ECO:0000256" key="2">
    <source>
        <dbReference type="ARBA" id="ARBA00023125"/>
    </source>
</evidence>
<dbReference type="KEGG" id="noy:EXE57_17185"/>
<evidence type="ECO:0000256" key="1">
    <source>
        <dbReference type="ARBA" id="ARBA00023015"/>
    </source>
</evidence>